<keyword evidence="2" id="KW-1185">Reference proteome</keyword>
<dbReference type="EMBL" id="MU277207">
    <property type="protein sequence ID" value="KAI0062479.1"/>
    <property type="molecule type" value="Genomic_DNA"/>
</dbReference>
<proteinExistence type="predicted"/>
<protein>
    <submittedName>
        <fullName evidence="1">Oxidoreductase family protein</fullName>
    </submittedName>
</protein>
<reference evidence="1" key="1">
    <citation type="submission" date="2021-03" db="EMBL/GenBank/DDBJ databases">
        <authorList>
            <consortium name="DOE Joint Genome Institute"/>
            <person name="Ahrendt S."/>
            <person name="Looney B.P."/>
            <person name="Miyauchi S."/>
            <person name="Morin E."/>
            <person name="Drula E."/>
            <person name="Courty P.E."/>
            <person name="Chicoki N."/>
            <person name="Fauchery L."/>
            <person name="Kohler A."/>
            <person name="Kuo A."/>
            <person name="Labutti K."/>
            <person name="Pangilinan J."/>
            <person name="Lipzen A."/>
            <person name="Riley R."/>
            <person name="Andreopoulos W."/>
            <person name="He G."/>
            <person name="Johnson J."/>
            <person name="Barry K.W."/>
            <person name="Grigoriev I.V."/>
            <person name="Nagy L."/>
            <person name="Hibbett D."/>
            <person name="Henrissat B."/>
            <person name="Matheny P.B."/>
            <person name="Labbe J."/>
            <person name="Martin F."/>
        </authorList>
    </citation>
    <scope>NUCLEOTIDE SEQUENCE</scope>
    <source>
        <strain evidence="1">HHB10654</strain>
    </source>
</reference>
<gene>
    <name evidence="1" type="ORF">BV25DRAFT_1825480</name>
</gene>
<reference evidence="1" key="2">
    <citation type="journal article" date="2022" name="New Phytol.">
        <title>Evolutionary transition to the ectomycorrhizal habit in the genomes of a hyperdiverse lineage of mushroom-forming fungi.</title>
        <authorList>
            <person name="Looney B."/>
            <person name="Miyauchi S."/>
            <person name="Morin E."/>
            <person name="Drula E."/>
            <person name="Courty P.E."/>
            <person name="Kohler A."/>
            <person name="Kuo A."/>
            <person name="LaButti K."/>
            <person name="Pangilinan J."/>
            <person name="Lipzen A."/>
            <person name="Riley R."/>
            <person name="Andreopoulos W."/>
            <person name="He G."/>
            <person name="Johnson J."/>
            <person name="Nolan M."/>
            <person name="Tritt A."/>
            <person name="Barry K.W."/>
            <person name="Grigoriev I.V."/>
            <person name="Nagy L.G."/>
            <person name="Hibbett D."/>
            <person name="Henrissat B."/>
            <person name="Matheny P.B."/>
            <person name="Labbe J."/>
            <person name="Martin F.M."/>
        </authorList>
    </citation>
    <scope>NUCLEOTIDE SEQUENCE</scope>
    <source>
        <strain evidence="1">HHB10654</strain>
    </source>
</reference>
<comment type="caution">
    <text evidence="1">The sequence shown here is derived from an EMBL/GenBank/DDBJ whole genome shotgun (WGS) entry which is preliminary data.</text>
</comment>
<dbReference type="Proteomes" id="UP000814140">
    <property type="component" value="Unassembled WGS sequence"/>
</dbReference>
<evidence type="ECO:0000313" key="2">
    <source>
        <dbReference type="Proteomes" id="UP000814140"/>
    </source>
</evidence>
<evidence type="ECO:0000313" key="1">
    <source>
        <dbReference type="EMBL" id="KAI0062479.1"/>
    </source>
</evidence>
<sequence>MSSEAPGFAILGAGIFAKEAHLPAVAKLGTASPALRAVYSRSEKSATDLAIAAQTQLNLSSPPPVYHEGAAATNLDALLARSDIQSVIVVLPITSQPAVILKALAAGKHVISEKPVAADVAGAVELIKTYERDYKPKGLIWRVAENFESEPIYQRAGQAIRDGKIGKVTYFKVQVLNALDKDSKWYNTPWRTVPDYQGGFVLDGGVHSAAALRVILQSNITHLSGFSSLHKDYLAPTDTVHAVVKAADGSSGLFELTFAAHPGDYAKGIVPYTITGSTGWLTVGPAPTSGDLRLAIYSIAKDGKVTEEIVDIPGQGVEAELQSFFQALAGKDDGLQNPRNALKDLAFIQATLNSKGSLVDLEELTKF</sequence>
<name>A0ACB8T161_9AGAM</name>
<organism evidence="1 2">
    <name type="scientific">Artomyces pyxidatus</name>
    <dbReference type="NCBI Taxonomy" id="48021"/>
    <lineage>
        <taxon>Eukaryota</taxon>
        <taxon>Fungi</taxon>
        <taxon>Dikarya</taxon>
        <taxon>Basidiomycota</taxon>
        <taxon>Agaricomycotina</taxon>
        <taxon>Agaricomycetes</taxon>
        <taxon>Russulales</taxon>
        <taxon>Auriscalpiaceae</taxon>
        <taxon>Artomyces</taxon>
    </lineage>
</organism>
<accession>A0ACB8T161</accession>